<dbReference type="Proteomes" id="UP001303046">
    <property type="component" value="Unassembled WGS sequence"/>
</dbReference>
<feature type="transmembrane region" description="Helical" evidence="1">
    <location>
        <begin position="6"/>
        <end position="30"/>
    </location>
</feature>
<proteinExistence type="predicted"/>
<feature type="transmembrane region" description="Helical" evidence="1">
    <location>
        <begin position="206"/>
        <end position="226"/>
    </location>
</feature>
<feature type="transmembrane region" description="Helical" evidence="1">
    <location>
        <begin position="123"/>
        <end position="146"/>
    </location>
</feature>
<keyword evidence="1" id="KW-0812">Transmembrane</keyword>
<keyword evidence="1" id="KW-1133">Transmembrane helix</keyword>
<feature type="transmembrane region" description="Helical" evidence="1">
    <location>
        <begin position="277"/>
        <end position="297"/>
    </location>
</feature>
<feature type="transmembrane region" description="Helical" evidence="1">
    <location>
        <begin position="79"/>
        <end position="103"/>
    </location>
</feature>
<keyword evidence="1" id="KW-0472">Membrane</keyword>
<keyword evidence="3" id="KW-1185">Reference proteome</keyword>
<feature type="transmembrane region" description="Helical" evidence="1">
    <location>
        <begin position="309"/>
        <end position="329"/>
    </location>
</feature>
<name>A0ABR1CPP0_NECAM</name>
<protein>
    <recommendedName>
        <fullName evidence="4">G-protein coupled receptors family 1 profile domain-containing protein</fullName>
    </recommendedName>
</protein>
<reference evidence="2 3" key="1">
    <citation type="submission" date="2023-08" db="EMBL/GenBank/DDBJ databases">
        <title>A Necator americanus chromosomal reference genome.</title>
        <authorList>
            <person name="Ilik V."/>
            <person name="Petrzelkova K.J."/>
            <person name="Pardy F."/>
            <person name="Fuh T."/>
            <person name="Niatou-Singa F.S."/>
            <person name="Gouil Q."/>
            <person name="Baker L."/>
            <person name="Ritchie M.E."/>
            <person name="Jex A.R."/>
            <person name="Gazzola D."/>
            <person name="Li H."/>
            <person name="Toshio Fujiwara R."/>
            <person name="Zhan B."/>
            <person name="Aroian R.V."/>
            <person name="Pafco B."/>
            <person name="Schwarz E.M."/>
        </authorList>
    </citation>
    <scope>NUCLEOTIDE SEQUENCE [LARGE SCALE GENOMIC DNA]</scope>
    <source>
        <strain evidence="2 3">Aroian</strain>
        <tissue evidence="2">Whole animal</tissue>
    </source>
</reference>
<feature type="transmembrane region" description="Helical" evidence="1">
    <location>
        <begin position="238"/>
        <end position="265"/>
    </location>
</feature>
<gene>
    <name evidence="2" type="primary">Necator_chrIII.g9233</name>
    <name evidence="2" type="ORF">RB195_008468</name>
</gene>
<dbReference type="EMBL" id="JAVFWL010000003">
    <property type="protein sequence ID" value="KAK6740015.1"/>
    <property type="molecule type" value="Genomic_DNA"/>
</dbReference>
<dbReference type="Pfam" id="PF10321">
    <property type="entry name" value="7TM_GPCR_Srt"/>
    <property type="match status" value="1"/>
</dbReference>
<dbReference type="Gene3D" id="1.20.1070.10">
    <property type="entry name" value="Rhodopsin 7-helix transmembrane proteins"/>
    <property type="match status" value="1"/>
</dbReference>
<sequence length="412" mass="47773">MDPVDAHVLGFTMMFLSVLFFISQVIFITVCSKNCGWGSDFAYVLMCSISAMDCVQLVIHFIIGYVYWFELDVPSHISIMGAFMDASWCSTALATVLLTLHRLMWTVFPFQAKRILPPNISKILAPIPWIFYGAMLAINLTPYSAIRFRKEWITWYYDTDLPFSTYFFHLHVVCTYASAIVSTLVYTLVFAVLFRGKSYVRKTHEMRMTLLVFPFSAYQIVCFIVWEFVLSALDYEYYVSYVSLIMWVIWNGAGAILYMAFSIYFIIREMNSAEERILGVIMMCLAVLFFVLQIIFIKGKSQIRKSREMRMTLMVFSFCGYQLFCFIIWEFILPALEYDEYLSSLSLIMWVIWSGASAVLYMTFSVSFRRDLKSMIQSTGCCRIGNDSRMTTMVASHISTHIVTKNRTKTTQ</sequence>
<organism evidence="2 3">
    <name type="scientific">Necator americanus</name>
    <name type="common">Human hookworm</name>
    <dbReference type="NCBI Taxonomy" id="51031"/>
    <lineage>
        <taxon>Eukaryota</taxon>
        <taxon>Metazoa</taxon>
        <taxon>Ecdysozoa</taxon>
        <taxon>Nematoda</taxon>
        <taxon>Chromadorea</taxon>
        <taxon>Rhabditida</taxon>
        <taxon>Rhabditina</taxon>
        <taxon>Rhabditomorpha</taxon>
        <taxon>Strongyloidea</taxon>
        <taxon>Ancylostomatidae</taxon>
        <taxon>Bunostominae</taxon>
        <taxon>Necator</taxon>
    </lineage>
</organism>
<evidence type="ECO:0000313" key="3">
    <source>
        <dbReference type="Proteomes" id="UP001303046"/>
    </source>
</evidence>
<evidence type="ECO:0000313" key="2">
    <source>
        <dbReference type="EMBL" id="KAK6740015.1"/>
    </source>
</evidence>
<feature type="transmembrane region" description="Helical" evidence="1">
    <location>
        <begin position="42"/>
        <end position="67"/>
    </location>
</feature>
<comment type="caution">
    <text evidence="2">The sequence shown here is derived from an EMBL/GenBank/DDBJ whole genome shotgun (WGS) entry which is preliminary data.</text>
</comment>
<dbReference type="InterPro" id="IPR019425">
    <property type="entry name" value="7TM_GPCR_serpentine_rcpt_Srt"/>
</dbReference>
<evidence type="ECO:0000256" key="1">
    <source>
        <dbReference type="SAM" id="Phobius"/>
    </source>
</evidence>
<evidence type="ECO:0008006" key="4">
    <source>
        <dbReference type="Google" id="ProtNLM"/>
    </source>
</evidence>
<feature type="transmembrane region" description="Helical" evidence="1">
    <location>
        <begin position="341"/>
        <end position="364"/>
    </location>
</feature>
<feature type="transmembrane region" description="Helical" evidence="1">
    <location>
        <begin position="166"/>
        <end position="194"/>
    </location>
</feature>
<accession>A0ABR1CPP0</accession>
<dbReference type="SUPFAM" id="SSF81321">
    <property type="entry name" value="Family A G protein-coupled receptor-like"/>
    <property type="match status" value="1"/>
</dbReference>